<dbReference type="AlphaFoldDB" id="A0A7W6CG15"/>
<comment type="caution">
    <text evidence="2">The sequence shown here is derived from an EMBL/GenBank/DDBJ whole genome shotgun (WGS) entry which is preliminary data.</text>
</comment>
<gene>
    <name evidence="2" type="ORF">GGR38_001689</name>
</gene>
<evidence type="ECO:0000256" key="1">
    <source>
        <dbReference type="SAM" id="SignalP"/>
    </source>
</evidence>
<proteinExistence type="predicted"/>
<dbReference type="EMBL" id="JACIDX010000005">
    <property type="protein sequence ID" value="MBB3954750.1"/>
    <property type="molecule type" value="Genomic_DNA"/>
</dbReference>
<keyword evidence="1" id="KW-0732">Signal</keyword>
<evidence type="ECO:0000313" key="3">
    <source>
        <dbReference type="Proteomes" id="UP000548867"/>
    </source>
</evidence>
<evidence type="ECO:0000313" key="2">
    <source>
        <dbReference type="EMBL" id="MBB3954750.1"/>
    </source>
</evidence>
<keyword evidence="3" id="KW-1185">Reference proteome</keyword>
<accession>A0A7W6CG15</accession>
<organism evidence="2 3">
    <name type="scientific">Novosphingobium sediminicola</name>
    <dbReference type="NCBI Taxonomy" id="563162"/>
    <lineage>
        <taxon>Bacteria</taxon>
        <taxon>Pseudomonadati</taxon>
        <taxon>Pseudomonadota</taxon>
        <taxon>Alphaproteobacteria</taxon>
        <taxon>Sphingomonadales</taxon>
        <taxon>Sphingomonadaceae</taxon>
        <taxon>Novosphingobium</taxon>
    </lineage>
</organism>
<sequence length="152" mass="15987">MKKTLGIASLLAMIVTPALAQAPAVDEGSQKLAECVTTKATAEDKAALSKWVAVEIASSVPAAGAVTVDAEKKAALDKDTAKIFTRLVMTDCFEFAKPLAKQNGNQAFRAAGAALSRLAVRELIATPGVNGAIVRSYVSNLNQQDFIRLIQQ</sequence>
<feature type="signal peptide" evidence="1">
    <location>
        <begin position="1"/>
        <end position="20"/>
    </location>
</feature>
<feature type="chain" id="PRO_5030625681" evidence="1">
    <location>
        <begin position="21"/>
        <end position="152"/>
    </location>
</feature>
<dbReference type="Proteomes" id="UP000548867">
    <property type="component" value="Unassembled WGS sequence"/>
</dbReference>
<reference evidence="2 3" key="1">
    <citation type="submission" date="2020-08" db="EMBL/GenBank/DDBJ databases">
        <title>Genomic Encyclopedia of Type Strains, Phase IV (KMG-IV): sequencing the most valuable type-strain genomes for metagenomic binning, comparative biology and taxonomic classification.</title>
        <authorList>
            <person name="Goeker M."/>
        </authorList>
    </citation>
    <scope>NUCLEOTIDE SEQUENCE [LARGE SCALE GENOMIC DNA]</scope>
    <source>
        <strain evidence="2 3">DSM 27057</strain>
    </source>
</reference>
<dbReference type="RefSeq" id="WP_183624463.1">
    <property type="nucleotide sequence ID" value="NZ_JACIDX010000005.1"/>
</dbReference>
<protein>
    <submittedName>
        <fullName evidence="2">Uncharacterized protein</fullName>
    </submittedName>
</protein>
<name>A0A7W6CG15_9SPHN</name>